<organism evidence="7 8">
    <name type="scientific">Mitsuokella jalaludinii</name>
    <dbReference type="NCBI Taxonomy" id="187979"/>
    <lineage>
        <taxon>Bacteria</taxon>
        <taxon>Bacillati</taxon>
        <taxon>Bacillota</taxon>
        <taxon>Negativicutes</taxon>
        <taxon>Selenomonadales</taxon>
        <taxon>Selenomonadaceae</taxon>
        <taxon>Mitsuokella</taxon>
    </lineage>
</organism>
<feature type="domain" description="Probable transposase IS891/IS1136/IS1341" evidence="5">
    <location>
        <begin position="175"/>
        <end position="292"/>
    </location>
</feature>
<evidence type="ECO:0000256" key="3">
    <source>
        <dbReference type="ARBA" id="ARBA00023125"/>
    </source>
</evidence>
<evidence type="ECO:0000256" key="2">
    <source>
        <dbReference type="ARBA" id="ARBA00022578"/>
    </source>
</evidence>
<dbReference type="InterPro" id="IPR001959">
    <property type="entry name" value="Transposase"/>
</dbReference>
<protein>
    <submittedName>
        <fullName evidence="7">Transposase, IS605 OrfB family</fullName>
    </submittedName>
</protein>
<dbReference type="GO" id="GO:0006310">
    <property type="term" value="P:DNA recombination"/>
    <property type="evidence" value="ECO:0007669"/>
    <property type="project" value="UniProtKB-KW"/>
</dbReference>
<accession>A0A173WLK4</accession>
<dbReference type="STRING" id="187979.ERS852385_00321"/>
<evidence type="ECO:0000313" key="8">
    <source>
        <dbReference type="Proteomes" id="UP000095546"/>
    </source>
</evidence>
<dbReference type="Pfam" id="PF01385">
    <property type="entry name" value="OrfB_IS605"/>
    <property type="match status" value="1"/>
</dbReference>
<gene>
    <name evidence="7" type="ORF">ERS852385_00321</name>
</gene>
<keyword evidence="8" id="KW-1185">Reference proteome</keyword>
<reference evidence="7 8" key="1">
    <citation type="submission" date="2015-09" db="EMBL/GenBank/DDBJ databases">
        <authorList>
            <consortium name="Pathogen Informatics"/>
        </authorList>
    </citation>
    <scope>NUCLEOTIDE SEQUENCE [LARGE SCALE GENOMIC DNA]</scope>
    <source>
        <strain evidence="7 8">2789STDY5608828</strain>
    </source>
</reference>
<dbReference type="GO" id="GO:0032196">
    <property type="term" value="P:transposition"/>
    <property type="evidence" value="ECO:0007669"/>
    <property type="project" value="UniProtKB-KW"/>
</dbReference>
<comment type="similarity">
    <text evidence="1">In the C-terminal section; belongs to the transposase 35 family.</text>
</comment>
<evidence type="ECO:0000256" key="1">
    <source>
        <dbReference type="ARBA" id="ARBA00008761"/>
    </source>
</evidence>
<dbReference type="GO" id="GO:0003677">
    <property type="term" value="F:DNA binding"/>
    <property type="evidence" value="ECO:0007669"/>
    <property type="project" value="UniProtKB-KW"/>
</dbReference>
<proteinExistence type="inferred from homology"/>
<dbReference type="InterPro" id="IPR010095">
    <property type="entry name" value="Cas12f1-like_TNB"/>
</dbReference>
<dbReference type="AlphaFoldDB" id="A0A173WLK4"/>
<dbReference type="NCBIfam" id="TIGR01766">
    <property type="entry name" value="IS200/IS605 family accessory protein TnpB-like domain"/>
    <property type="match status" value="1"/>
</dbReference>
<sequence>MMKRVEHHRLKPSSPFYAMLREFCHRSKNLYNHGNFLIRQAFLNDSKWLRYGEVDRLLKADTEYPDYREMPTAQTAQQTLRILDKNWTSFFAAIKDWKAHPEKYKGRPKLPKYKPKDGYFPLVLTNQNCKLKDGIIRFPRTFQGFTVKAVFVSQPDAIFKQTRIIPHGGEICIELVYEISEVEEKADNGKYAAIDIGVDNLAALAWNTGKRPVLFKGTPLKSVNQYYNKQMAKRRSICERMNGRHSSKRIARLTVKRNRKVEDYLHKASRKVIDLCAGQDVSVLVIGKNKGWKQEANLGRKLNQSFVQLPFARFIQMLQYKAESIGMKVVLTEESYTSGTSFLDDEAPVKACYDKSRRVHRGLFRTSDGRKINADVNGAYQIMRKVFPNVNADGIEGVALRPAVVTLSMSARRCSVCA</sequence>
<keyword evidence="2" id="KW-0815">Transposition</keyword>
<dbReference type="Proteomes" id="UP000095546">
    <property type="component" value="Unassembled WGS sequence"/>
</dbReference>
<name>A0A173WLK4_9FIRM</name>
<dbReference type="EMBL" id="CYYU01000001">
    <property type="protein sequence ID" value="CUN40383.1"/>
    <property type="molecule type" value="Genomic_DNA"/>
</dbReference>
<dbReference type="NCBIfam" id="NF040570">
    <property type="entry name" value="guided_TnpB"/>
    <property type="match status" value="1"/>
</dbReference>
<dbReference type="RefSeq" id="WP_070099878.1">
    <property type="nucleotide sequence ID" value="NZ_CABIWZ010000001.1"/>
</dbReference>
<evidence type="ECO:0000259" key="5">
    <source>
        <dbReference type="Pfam" id="PF01385"/>
    </source>
</evidence>
<evidence type="ECO:0000256" key="4">
    <source>
        <dbReference type="ARBA" id="ARBA00023172"/>
    </source>
</evidence>
<evidence type="ECO:0000313" key="7">
    <source>
        <dbReference type="EMBL" id="CUN40383.1"/>
    </source>
</evidence>
<dbReference type="Pfam" id="PF07282">
    <property type="entry name" value="Cas12f1-like_TNB"/>
    <property type="match status" value="1"/>
</dbReference>
<keyword evidence="4" id="KW-0233">DNA recombination</keyword>
<feature type="domain" description="Cas12f1-like TNB" evidence="6">
    <location>
        <begin position="311"/>
        <end position="382"/>
    </location>
</feature>
<evidence type="ECO:0000259" key="6">
    <source>
        <dbReference type="Pfam" id="PF07282"/>
    </source>
</evidence>
<keyword evidence="3" id="KW-0238">DNA-binding</keyword>